<keyword evidence="2" id="KW-1185">Reference proteome</keyword>
<sequence>MPFRCVLSSPYKHELITALDFTSNSLPPELAYQIIQCNCSDSKELSKYFLVSKVWRSIAISFLYHNAQMTIRSMKDVHHWQRKIIPSPEIAMYIHKVMYGPDVYTITPKPSQASNRCVRCQYYQARKHLEWTASYDGRKDAVWVYRFLQRMPALESVTFSGSFPGIRELNCFLVHCGPSNKLTFKSDFRLTSRREELGIGIQRITSSYRHCDLSLLEHLEIESFDFDLVNHIFEMIENSPMPPRLRTLAIKPTTRTLPVIRLLLERTAGVLESLIWTPDGTSLSPAIQEFKLFRKLSTAQMIPRLIIGTESNPFSCHSLYFSGLPQPIQFVRIANGNFVTVELVFSAYESDDIRKAINVERFWRTLVTVIISQNPEFEELVLRFHVAVDEETKLIEAYVKERLVNYGFRDDKRISVTWGKPISLTTAVNRLDLTVP</sequence>
<dbReference type="Proteomes" id="UP001383192">
    <property type="component" value="Unassembled WGS sequence"/>
</dbReference>
<name>A0AAW0E9G9_9AGAR</name>
<proteinExistence type="predicted"/>
<comment type="caution">
    <text evidence="1">The sequence shown here is derived from an EMBL/GenBank/DDBJ whole genome shotgun (WGS) entry which is preliminary data.</text>
</comment>
<protein>
    <recommendedName>
        <fullName evidence="3">F-box domain-containing protein</fullName>
    </recommendedName>
</protein>
<reference evidence="1 2" key="1">
    <citation type="submission" date="2024-01" db="EMBL/GenBank/DDBJ databases">
        <title>A draft genome for a cacao thread blight-causing isolate of Paramarasmius palmivorus.</title>
        <authorList>
            <person name="Baruah I.K."/>
            <person name="Bukari Y."/>
            <person name="Amoako-Attah I."/>
            <person name="Meinhardt L.W."/>
            <person name="Bailey B.A."/>
            <person name="Cohen S.P."/>
        </authorList>
    </citation>
    <scope>NUCLEOTIDE SEQUENCE [LARGE SCALE GENOMIC DNA]</scope>
    <source>
        <strain evidence="1 2">GH-12</strain>
    </source>
</reference>
<organism evidence="1 2">
    <name type="scientific">Paramarasmius palmivorus</name>
    <dbReference type="NCBI Taxonomy" id="297713"/>
    <lineage>
        <taxon>Eukaryota</taxon>
        <taxon>Fungi</taxon>
        <taxon>Dikarya</taxon>
        <taxon>Basidiomycota</taxon>
        <taxon>Agaricomycotina</taxon>
        <taxon>Agaricomycetes</taxon>
        <taxon>Agaricomycetidae</taxon>
        <taxon>Agaricales</taxon>
        <taxon>Marasmiineae</taxon>
        <taxon>Marasmiaceae</taxon>
        <taxon>Paramarasmius</taxon>
    </lineage>
</organism>
<evidence type="ECO:0000313" key="1">
    <source>
        <dbReference type="EMBL" id="KAK7060777.1"/>
    </source>
</evidence>
<dbReference type="AlphaFoldDB" id="A0AAW0E9G9"/>
<evidence type="ECO:0008006" key="3">
    <source>
        <dbReference type="Google" id="ProtNLM"/>
    </source>
</evidence>
<accession>A0AAW0E9G9</accession>
<evidence type="ECO:0000313" key="2">
    <source>
        <dbReference type="Proteomes" id="UP001383192"/>
    </source>
</evidence>
<dbReference type="EMBL" id="JAYKXP010000002">
    <property type="protein sequence ID" value="KAK7060777.1"/>
    <property type="molecule type" value="Genomic_DNA"/>
</dbReference>
<gene>
    <name evidence="1" type="ORF">VNI00_000509</name>
</gene>